<proteinExistence type="predicted"/>
<keyword evidence="2" id="KW-1185">Reference proteome</keyword>
<sequence length="74" mass="8251">MALIKTAVYTDTLRAFRTVAITRDTISAPNNGLITLGKLKLNSQPLRYVVTIHQLRWVYFAELDLNGELSSSLG</sequence>
<reference evidence="1 2" key="1">
    <citation type="submission" date="2021-06" db="EMBL/GenBank/DDBJ databases">
        <title>Caerostris extrusa draft genome.</title>
        <authorList>
            <person name="Kono N."/>
            <person name="Arakawa K."/>
        </authorList>
    </citation>
    <scope>NUCLEOTIDE SEQUENCE [LARGE SCALE GENOMIC DNA]</scope>
</reference>
<gene>
    <name evidence="1" type="ORF">CEXT_666021</name>
</gene>
<name>A0AAV4QJ81_CAEEX</name>
<dbReference type="EMBL" id="BPLR01006476">
    <property type="protein sequence ID" value="GIY10118.1"/>
    <property type="molecule type" value="Genomic_DNA"/>
</dbReference>
<protein>
    <submittedName>
        <fullName evidence="1">Uncharacterized protein</fullName>
    </submittedName>
</protein>
<dbReference type="AlphaFoldDB" id="A0AAV4QJ81"/>
<organism evidence="1 2">
    <name type="scientific">Caerostris extrusa</name>
    <name type="common">Bark spider</name>
    <name type="synonym">Caerostris bankana</name>
    <dbReference type="NCBI Taxonomy" id="172846"/>
    <lineage>
        <taxon>Eukaryota</taxon>
        <taxon>Metazoa</taxon>
        <taxon>Ecdysozoa</taxon>
        <taxon>Arthropoda</taxon>
        <taxon>Chelicerata</taxon>
        <taxon>Arachnida</taxon>
        <taxon>Araneae</taxon>
        <taxon>Araneomorphae</taxon>
        <taxon>Entelegynae</taxon>
        <taxon>Araneoidea</taxon>
        <taxon>Araneidae</taxon>
        <taxon>Caerostris</taxon>
    </lineage>
</organism>
<evidence type="ECO:0000313" key="2">
    <source>
        <dbReference type="Proteomes" id="UP001054945"/>
    </source>
</evidence>
<evidence type="ECO:0000313" key="1">
    <source>
        <dbReference type="EMBL" id="GIY10118.1"/>
    </source>
</evidence>
<comment type="caution">
    <text evidence="1">The sequence shown here is derived from an EMBL/GenBank/DDBJ whole genome shotgun (WGS) entry which is preliminary data.</text>
</comment>
<dbReference type="Proteomes" id="UP001054945">
    <property type="component" value="Unassembled WGS sequence"/>
</dbReference>
<accession>A0AAV4QJ81</accession>